<dbReference type="Pfam" id="PF00753">
    <property type="entry name" value="Lactamase_B"/>
    <property type="match status" value="1"/>
</dbReference>
<dbReference type="SUPFAM" id="SSF56281">
    <property type="entry name" value="Metallo-hydrolase/oxidoreductase"/>
    <property type="match status" value="1"/>
</dbReference>
<dbReference type="InterPro" id="IPR036866">
    <property type="entry name" value="RibonucZ/Hydroxyglut_hydro"/>
</dbReference>
<dbReference type="SMART" id="SM00849">
    <property type="entry name" value="Lactamase_B"/>
    <property type="match status" value="1"/>
</dbReference>
<proteinExistence type="predicted"/>
<dbReference type="PANTHER" id="PTHR42951">
    <property type="entry name" value="METALLO-BETA-LACTAMASE DOMAIN-CONTAINING"/>
    <property type="match status" value="1"/>
</dbReference>
<evidence type="ECO:0000259" key="1">
    <source>
        <dbReference type="SMART" id="SM00849"/>
    </source>
</evidence>
<reference evidence="3" key="1">
    <citation type="journal article" date="2019" name="Int. J. Syst. Evol. Microbiol.">
        <title>The Global Catalogue of Microorganisms (GCM) 10K type strain sequencing project: providing services to taxonomists for standard genome sequencing and annotation.</title>
        <authorList>
            <consortium name="The Broad Institute Genomics Platform"/>
            <consortium name="The Broad Institute Genome Sequencing Center for Infectious Disease"/>
            <person name="Wu L."/>
            <person name="Ma J."/>
        </authorList>
    </citation>
    <scope>NUCLEOTIDE SEQUENCE [LARGE SCALE GENOMIC DNA]</scope>
    <source>
        <strain evidence="3">CCUG 49339</strain>
    </source>
</reference>
<sequence>MIRELSPHRYLIDAFDLGMPNRTGTYVLDEEKKVIIDPSASPSIPHILRGLQSLHISPESIDYIIATHVHLDHAGGVGLLLDHCVNAKVIVHPKGAKHLVDPAKLIAGAKAVYKEKFDQLFDPILPIPKDKVIIKDDGDRLELGNNFDLTFLNSPGHAYHHFSIVDSRTGGVFTGDTIGVFYSQLEEMHLFLPTTSPNQFNPEAMLESAQRIENQNPTCIYFGHFGSSRQVEHIFEQLRYWIPVFLDCTQSILQMSELENVVTQIDLLKDTLFEKVTKYIDSKGCKPNNELQELLRLDLQVCAMGLIDYFHKNEQKA</sequence>
<dbReference type="RefSeq" id="WP_377926720.1">
    <property type="nucleotide sequence ID" value="NZ_JBHUEM010000003.1"/>
</dbReference>
<evidence type="ECO:0000313" key="2">
    <source>
        <dbReference type="EMBL" id="MFD1735619.1"/>
    </source>
</evidence>
<dbReference type="InterPro" id="IPR001279">
    <property type="entry name" value="Metallo-B-lactamas"/>
</dbReference>
<dbReference type="CDD" id="cd07726">
    <property type="entry name" value="ST1585-like_MBL-fold"/>
    <property type="match status" value="1"/>
</dbReference>
<organism evidence="2 3">
    <name type="scientific">Bacillus salitolerans</name>
    <dbReference type="NCBI Taxonomy" id="1437434"/>
    <lineage>
        <taxon>Bacteria</taxon>
        <taxon>Bacillati</taxon>
        <taxon>Bacillota</taxon>
        <taxon>Bacilli</taxon>
        <taxon>Bacillales</taxon>
        <taxon>Bacillaceae</taxon>
        <taxon>Bacillus</taxon>
    </lineage>
</organism>
<dbReference type="InterPro" id="IPR037482">
    <property type="entry name" value="ST1585_MBL-fold"/>
</dbReference>
<dbReference type="Gene3D" id="3.60.15.10">
    <property type="entry name" value="Ribonuclease Z/Hydroxyacylglutathione hydrolase-like"/>
    <property type="match status" value="1"/>
</dbReference>
<dbReference type="Proteomes" id="UP001597214">
    <property type="component" value="Unassembled WGS sequence"/>
</dbReference>
<dbReference type="InterPro" id="IPR050855">
    <property type="entry name" value="NDM-1-like"/>
</dbReference>
<dbReference type="EMBL" id="JBHUEM010000003">
    <property type="protein sequence ID" value="MFD1735619.1"/>
    <property type="molecule type" value="Genomic_DNA"/>
</dbReference>
<accession>A0ABW4LKF1</accession>
<dbReference type="PANTHER" id="PTHR42951:SF22">
    <property type="entry name" value="METALLO BETA-LACTAMASE SUPERFAMILY LIPOPROTEIN"/>
    <property type="match status" value="1"/>
</dbReference>
<name>A0ABW4LKF1_9BACI</name>
<comment type="caution">
    <text evidence="2">The sequence shown here is derived from an EMBL/GenBank/DDBJ whole genome shotgun (WGS) entry which is preliminary data.</text>
</comment>
<feature type="domain" description="Metallo-beta-lactamase" evidence="1">
    <location>
        <begin position="21"/>
        <end position="224"/>
    </location>
</feature>
<protein>
    <submittedName>
        <fullName evidence="2">MBL fold metallo-hydrolase</fullName>
    </submittedName>
</protein>
<gene>
    <name evidence="2" type="ORF">ACFSCX_03490</name>
</gene>
<keyword evidence="3" id="KW-1185">Reference proteome</keyword>
<evidence type="ECO:0000313" key="3">
    <source>
        <dbReference type="Proteomes" id="UP001597214"/>
    </source>
</evidence>